<keyword evidence="4" id="KW-0547">Nucleotide-binding</keyword>
<evidence type="ECO:0000256" key="5">
    <source>
        <dbReference type="ARBA" id="ARBA00022801"/>
    </source>
</evidence>
<keyword evidence="8" id="KW-0408">Iron</keyword>
<evidence type="ECO:0000256" key="8">
    <source>
        <dbReference type="ARBA" id="ARBA00023004"/>
    </source>
</evidence>
<accession>A0AAW1TES8</accession>
<dbReference type="EMBL" id="JALJOV010000096">
    <property type="protein sequence ID" value="KAK9867288.1"/>
    <property type="molecule type" value="Genomic_DNA"/>
</dbReference>
<dbReference type="InterPro" id="IPR045028">
    <property type="entry name" value="DinG/Rad3-like"/>
</dbReference>
<dbReference type="SMART" id="SM00491">
    <property type="entry name" value="HELICc2"/>
    <property type="match status" value="1"/>
</dbReference>
<sequence length="1085" mass="116203">MAVPPPSILPSSSRQVFPAFPYAPYPVQHDFMQSVYTCLQNGGIGLFESPTGTGKTLSLLCSVLHWLQDANDATCAEESTASRPALDMSEPDWLRAPSGENLYGAKAAEATSAVPRVCLKGQKAPGRSSQASSATLNRREAVLHGGDDSEEAEFLLDDAMDSETDPGHARGHPADSDTSSSGSTSSHSPGVLPKKRAQVFFCSRTHSQLSQVIQEIGRTPFKDSLSFVPLGSRKALCVNASVQKLGSAARMNERCLELQKPVAKKRRSSGDPKQASKGSAGCPYLKASAKRQQRLQAQILEQVMDVEDLAIQGQQHRSCPYYATRHALPAADVILMPYSFLLTQASRDAVGINLHNAIVVVDEAHNLVDAVGSAHSASVTRVQLQTSQSQLAAYLAYFRQRLSASELHLHSPFLGSKGLDNINMFRLVRFMKESKLLYKVSGHCEHRLAKAAASPFPRGPEGQADQADGPGTSKTSRAPDLAAGDGSSGLSALHAAVAFIGALTDDAADGRVLINPQQESLKFLLLNPAAHFSQVVEQAHAVVLASGTLAPAVPQGVVAFASSFAYIAQLHQHWQGSGAWARLSAKKAAFVEPHTAAGVAACLQEFSCAALASPAPGPGKSGPSGALLLCVVGGRLSEGINFGDGLGRAVVMLGLPFPNPADAELQEHIRYLNVLPAEPAVASSETSQREGVGHAVGQRYYEDLCMKAVNQCIGRVIRHQKDWAAILLADVRWSSTSSSSGKQQRTLLQQLPAWMLPSLVDTKPSFGPAYAQLHAFLRLTVAVKDADLEQLRETREWLDALDTMQGGLSSRSVAGLRAEAKAPFRLARILTFGGLFAGASIGLVIISTRLFTAFVGSDGAPDTLETAKNFGINLAAAALLGFLLRRDLASQSKDRRTVEREEAFARLQVNVGDRVLPVAAFRGTTRPVLIVGTKGHIQRAIRAAEPFKYELRQRGVSLITLQTDELDSNSKLDALKKEFGRSKPSKGFGQQAPAAGKEEVPKAKASKGETDRWQLEVAGKEEWLQWLAQQRREAAAEGDTVYVQVQLDGTVRSSGGGAPPWQRLVNDLPEVNSLQTRLTDGLGRV</sequence>
<organism evidence="13 14">
    <name type="scientific">Apatococcus fuscideae</name>
    <dbReference type="NCBI Taxonomy" id="2026836"/>
    <lineage>
        <taxon>Eukaryota</taxon>
        <taxon>Viridiplantae</taxon>
        <taxon>Chlorophyta</taxon>
        <taxon>core chlorophytes</taxon>
        <taxon>Trebouxiophyceae</taxon>
        <taxon>Chlorellales</taxon>
        <taxon>Chlorellaceae</taxon>
        <taxon>Apatococcus</taxon>
    </lineage>
</organism>
<dbReference type="SUPFAM" id="SSF52540">
    <property type="entry name" value="P-loop containing nucleoside triphosphate hydrolases"/>
    <property type="match status" value="1"/>
</dbReference>
<dbReference type="PANTHER" id="PTHR11472:SF41">
    <property type="entry name" value="ATP-DEPENDENT DNA HELICASE DDX11-RELATED"/>
    <property type="match status" value="1"/>
</dbReference>
<proteinExistence type="inferred from homology"/>
<comment type="caution">
    <text evidence="13">The sequence shown here is derived from an EMBL/GenBank/DDBJ whole genome shotgun (WGS) entry which is preliminary data.</text>
</comment>
<feature type="compositionally biased region" description="Low complexity" evidence="11">
    <location>
        <begin position="176"/>
        <end position="190"/>
    </location>
</feature>
<protein>
    <recommendedName>
        <fullName evidence="12">Helicase ATP-binding domain-containing protein</fullName>
    </recommendedName>
</protein>
<dbReference type="GO" id="GO:0034085">
    <property type="term" value="P:establishment of sister chromatid cohesion"/>
    <property type="evidence" value="ECO:0007669"/>
    <property type="project" value="TreeGrafter"/>
</dbReference>
<gene>
    <name evidence="13" type="ORF">WJX84_000351</name>
</gene>
<dbReference type="Pfam" id="PF06733">
    <property type="entry name" value="DEAD_2"/>
    <property type="match status" value="1"/>
</dbReference>
<evidence type="ECO:0000256" key="4">
    <source>
        <dbReference type="ARBA" id="ARBA00022741"/>
    </source>
</evidence>
<keyword evidence="5" id="KW-0378">Hydrolase</keyword>
<evidence type="ECO:0000256" key="7">
    <source>
        <dbReference type="ARBA" id="ARBA00022840"/>
    </source>
</evidence>
<keyword evidence="7" id="KW-0067">ATP-binding</keyword>
<dbReference type="InterPro" id="IPR021883">
    <property type="entry name" value="LPA1-like"/>
</dbReference>
<dbReference type="GO" id="GO:0005634">
    <property type="term" value="C:nucleus"/>
    <property type="evidence" value="ECO:0007669"/>
    <property type="project" value="TreeGrafter"/>
</dbReference>
<dbReference type="Pfam" id="PF13307">
    <property type="entry name" value="Helicase_C_2"/>
    <property type="match status" value="1"/>
</dbReference>
<evidence type="ECO:0000256" key="10">
    <source>
        <dbReference type="ARBA" id="ARBA00023235"/>
    </source>
</evidence>
<dbReference type="Gene3D" id="3.40.50.300">
    <property type="entry name" value="P-loop containing nucleotide triphosphate hydrolases"/>
    <property type="match status" value="3"/>
</dbReference>
<keyword evidence="6" id="KW-0347">Helicase</keyword>
<dbReference type="InterPro" id="IPR014013">
    <property type="entry name" value="Helic_SF1/SF2_ATP-bd_DinG/Rad3"/>
</dbReference>
<keyword evidence="14" id="KW-1185">Reference proteome</keyword>
<comment type="cofactor">
    <cofactor evidence="1">
        <name>[4Fe-4S] cluster</name>
        <dbReference type="ChEBI" id="CHEBI:49883"/>
    </cofactor>
</comment>
<feature type="region of interest" description="Disordered" evidence="11">
    <location>
        <begin position="260"/>
        <end position="281"/>
    </location>
</feature>
<keyword evidence="10" id="KW-0413">Isomerase</keyword>
<feature type="domain" description="Helicase ATP-binding" evidence="12">
    <location>
        <begin position="14"/>
        <end position="412"/>
    </location>
</feature>
<feature type="region of interest" description="Disordered" evidence="11">
    <location>
        <begin position="979"/>
        <end position="1010"/>
    </location>
</feature>
<dbReference type="Proteomes" id="UP001485043">
    <property type="component" value="Unassembled WGS sequence"/>
</dbReference>
<evidence type="ECO:0000313" key="13">
    <source>
        <dbReference type="EMBL" id="KAK9867288.1"/>
    </source>
</evidence>
<dbReference type="InterPro" id="IPR010614">
    <property type="entry name" value="RAD3-like_helicase_DEAD"/>
</dbReference>
<dbReference type="AlphaFoldDB" id="A0AAW1TES8"/>
<dbReference type="GO" id="GO:0051536">
    <property type="term" value="F:iron-sulfur cluster binding"/>
    <property type="evidence" value="ECO:0007669"/>
    <property type="project" value="UniProtKB-KW"/>
</dbReference>
<keyword evidence="3" id="KW-0479">Metal-binding</keyword>
<dbReference type="InterPro" id="IPR027417">
    <property type="entry name" value="P-loop_NTPase"/>
</dbReference>
<feature type="compositionally biased region" description="Basic and acidic residues" evidence="11">
    <location>
        <begin position="996"/>
        <end position="1010"/>
    </location>
</feature>
<dbReference type="InterPro" id="IPR006555">
    <property type="entry name" value="ATP-dep_Helicase_C"/>
</dbReference>
<evidence type="ECO:0000256" key="11">
    <source>
        <dbReference type="SAM" id="MobiDB-lite"/>
    </source>
</evidence>
<dbReference type="PROSITE" id="PS51193">
    <property type="entry name" value="HELICASE_ATP_BIND_2"/>
    <property type="match status" value="1"/>
</dbReference>
<evidence type="ECO:0000256" key="2">
    <source>
        <dbReference type="ARBA" id="ARBA00008435"/>
    </source>
</evidence>
<keyword evidence="9" id="KW-0411">Iron-sulfur</keyword>
<dbReference type="GO" id="GO:0006139">
    <property type="term" value="P:nucleobase-containing compound metabolic process"/>
    <property type="evidence" value="ECO:0007669"/>
    <property type="project" value="InterPro"/>
</dbReference>
<dbReference type="InterPro" id="IPR006554">
    <property type="entry name" value="Helicase-like_DEXD_c2"/>
</dbReference>
<dbReference type="SMART" id="SM00488">
    <property type="entry name" value="DEXDc2"/>
    <property type="match status" value="1"/>
</dbReference>
<feature type="region of interest" description="Disordered" evidence="11">
    <location>
        <begin position="452"/>
        <end position="483"/>
    </location>
</feature>
<evidence type="ECO:0000259" key="12">
    <source>
        <dbReference type="PROSITE" id="PS51193"/>
    </source>
</evidence>
<dbReference type="Pfam" id="PF11998">
    <property type="entry name" value="DUF3493"/>
    <property type="match status" value="1"/>
</dbReference>
<evidence type="ECO:0000256" key="9">
    <source>
        <dbReference type="ARBA" id="ARBA00023014"/>
    </source>
</evidence>
<feature type="region of interest" description="Disordered" evidence="11">
    <location>
        <begin position="161"/>
        <end position="191"/>
    </location>
</feature>
<evidence type="ECO:0000256" key="6">
    <source>
        <dbReference type="ARBA" id="ARBA00022806"/>
    </source>
</evidence>
<dbReference type="PANTHER" id="PTHR11472">
    <property type="entry name" value="DNA REPAIR DEAD HELICASE RAD3/XP-D SUBFAMILY MEMBER"/>
    <property type="match status" value="1"/>
</dbReference>
<evidence type="ECO:0000256" key="3">
    <source>
        <dbReference type="ARBA" id="ARBA00022723"/>
    </source>
</evidence>
<reference evidence="13 14" key="1">
    <citation type="journal article" date="2024" name="Nat. Commun.">
        <title>Phylogenomics reveals the evolutionary origins of lichenization in chlorophyte algae.</title>
        <authorList>
            <person name="Puginier C."/>
            <person name="Libourel C."/>
            <person name="Otte J."/>
            <person name="Skaloud P."/>
            <person name="Haon M."/>
            <person name="Grisel S."/>
            <person name="Petersen M."/>
            <person name="Berrin J.G."/>
            <person name="Delaux P.M."/>
            <person name="Dal Grande F."/>
            <person name="Keller J."/>
        </authorList>
    </citation>
    <scope>NUCLEOTIDE SEQUENCE [LARGE SCALE GENOMIC DNA]</scope>
    <source>
        <strain evidence="13 14">SAG 2523</strain>
    </source>
</reference>
<name>A0AAW1TES8_9CHLO</name>
<comment type="similarity">
    <text evidence="2">Belongs to the DEAD box helicase family. DEAH subfamily. DDX11/CHL1 sub-subfamily.</text>
</comment>
<dbReference type="GO" id="GO:0016818">
    <property type="term" value="F:hydrolase activity, acting on acid anhydrides, in phosphorus-containing anhydrides"/>
    <property type="evidence" value="ECO:0007669"/>
    <property type="project" value="InterPro"/>
</dbReference>
<dbReference type="GO" id="GO:0005524">
    <property type="term" value="F:ATP binding"/>
    <property type="evidence" value="ECO:0007669"/>
    <property type="project" value="UniProtKB-KW"/>
</dbReference>
<evidence type="ECO:0000256" key="1">
    <source>
        <dbReference type="ARBA" id="ARBA00001966"/>
    </source>
</evidence>
<dbReference type="GO" id="GO:0003678">
    <property type="term" value="F:DNA helicase activity"/>
    <property type="evidence" value="ECO:0007669"/>
    <property type="project" value="InterPro"/>
</dbReference>
<dbReference type="GO" id="GO:0003677">
    <property type="term" value="F:DNA binding"/>
    <property type="evidence" value="ECO:0007669"/>
    <property type="project" value="InterPro"/>
</dbReference>
<evidence type="ECO:0000313" key="14">
    <source>
        <dbReference type="Proteomes" id="UP001485043"/>
    </source>
</evidence>
<dbReference type="GO" id="GO:0046872">
    <property type="term" value="F:metal ion binding"/>
    <property type="evidence" value="ECO:0007669"/>
    <property type="project" value="UniProtKB-KW"/>
</dbReference>
<feature type="compositionally biased region" description="Basic and acidic residues" evidence="11">
    <location>
        <begin position="165"/>
        <end position="175"/>
    </location>
</feature>